<dbReference type="GO" id="GO:0002181">
    <property type="term" value="P:cytoplasmic translation"/>
    <property type="evidence" value="ECO:0000318"/>
    <property type="project" value="GO_Central"/>
</dbReference>
<reference evidence="5" key="3">
    <citation type="submission" date="2015-04" db="UniProtKB">
        <authorList>
            <consortium name="EnsemblPlants"/>
        </authorList>
    </citation>
    <scope>IDENTIFICATION</scope>
    <source>
        <strain evidence="5">cv. Jemalong A17</strain>
    </source>
</reference>
<evidence type="ECO:0000256" key="3">
    <source>
        <dbReference type="ARBA" id="ARBA00023274"/>
    </source>
</evidence>
<dbReference type="InterPro" id="IPR002671">
    <property type="entry name" value="Ribosomal_eL22"/>
</dbReference>
<dbReference type="EnsemblPlants" id="AES70163">
    <property type="protein sequence ID" value="AES70163"/>
    <property type="gene ID" value="MTR_3g048870"/>
</dbReference>
<dbReference type="Pfam" id="PF01776">
    <property type="entry name" value="Ribosomal_L22e"/>
    <property type="match status" value="1"/>
</dbReference>
<dbReference type="STRING" id="3880.G7IZY1"/>
<proteinExistence type="inferred from homology"/>
<dbReference type="Proteomes" id="UP000002051">
    <property type="component" value="Chromosome 3"/>
</dbReference>
<dbReference type="PaxDb" id="3880-AES70163"/>
<evidence type="ECO:0000313" key="4">
    <source>
        <dbReference type="EMBL" id="AES70163.1"/>
    </source>
</evidence>
<sequence>MSSFVINYANPVKDKILDIASLEKFLQERIRLVLSVIPLMLLVTRARSRLLQTAISPKEERSGIVGYKHGSGAYERTIINLYVRLSKITTFGTVDNMNPFIP</sequence>
<gene>
    <name evidence="4" type="ordered locus">MTR_3g048870</name>
</gene>
<evidence type="ECO:0000313" key="6">
    <source>
        <dbReference type="Proteomes" id="UP000002051"/>
    </source>
</evidence>
<dbReference type="AlphaFoldDB" id="G7IZY1"/>
<evidence type="ECO:0000256" key="1">
    <source>
        <dbReference type="ARBA" id="ARBA00007817"/>
    </source>
</evidence>
<dbReference type="Gene3D" id="3.30.1360.210">
    <property type="match status" value="1"/>
</dbReference>
<keyword evidence="6" id="KW-1185">Reference proteome</keyword>
<reference evidence="4 6" key="1">
    <citation type="journal article" date="2011" name="Nature">
        <title>The Medicago genome provides insight into the evolution of rhizobial symbioses.</title>
        <authorList>
            <person name="Young N.D."/>
            <person name="Debelle F."/>
            <person name="Oldroyd G.E."/>
            <person name="Geurts R."/>
            <person name="Cannon S.B."/>
            <person name="Udvardi M.K."/>
            <person name="Benedito V.A."/>
            <person name="Mayer K.F."/>
            <person name="Gouzy J."/>
            <person name="Schoof H."/>
            <person name="Van de Peer Y."/>
            <person name="Proost S."/>
            <person name="Cook D.R."/>
            <person name="Meyers B.C."/>
            <person name="Spannagl M."/>
            <person name="Cheung F."/>
            <person name="De Mita S."/>
            <person name="Krishnakumar V."/>
            <person name="Gundlach H."/>
            <person name="Zhou S."/>
            <person name="Mudge J."/>
            <person name="Bharti A.K."/>
            <person name="Murray J.D."/>
            <person name="Naoumkina M.A."/>
            <person name="Rosen B."/>
            <person name="Silverstein K.A."/>
            <person name="Tang H."/>
            <person name="Rombauts S."/>
            <person name="Zhao P.X."/>
            <person name="Zhou P."/>
            <person name="Barbe V."/>
            <person name="Bardou P."/>
            <person name="Bechner M."/>
            <person name="Bellec A."/>
            <person name="Berger A."/>
            <person name="Berges H."/>
            <person name="Bidwell S."/>
            <person name="Bisseling T."/>
            <person name="Choisne N."/>
            <person name="Couloux A."/>
            <person name="Denny R."/>
            <person name="Deshpande S."/>
            <person name="Dai X."/>
            <person name="Doyle J.J."/>
            <person name="Dudez A.M."/>
            <person name="Farmer A.D."/>
            <person name="Fouteau S."/>
            <person name="Franken C."/>
            <person name="Gibelin C."/>
            <person name="Gish J."/>
            <person name="Goldstein S."/>
            <person name="Gonzalez A.J."/>
            <person name="Green P.J."/>
            <person name="Hallab A."/>
            <person name="Hartog M."/>
            <person name="Hua A."/>
            <person name="Humphray S.J."/>
            <person name="Jeong D.H."/>
            <person name="Jing Y."/>
            <person name="Jocker A."/>
            <person name="Kenton S.M."/>
            <person name="Kim D.J."/>
            <person name="Klee K."/>
            <person name="Lai H."/>
            <person name="Lang C."/>
            <person name="Lin S."/>
            <person name="Macmil S.L."/>
            <person name="Magdelenat G."/>
            <person name="Matthews L."/>
            <person name="McCorrison J."/>
            <person name="Monaghan E.L."/>
            <person name="Mun J.H."/>
            <person name="Najar F.Z."/>
            <person name="Nicholson C."/>
            <person name="Noirot C."/>
            <person name="O'Bleness M."/>
            <person name="Paule C.R."/>
            <person name="Poulain J."/>
            <person name="Prion F."/>
            <person name="Qin B."/>
            <person name="Qu C."/>
            <person name="Retzel E.F."/>
            <person name="Riddle C."/>
            <person name="Sallet E."/>
            <person name="Samain S."/>
            <person name="Samson N."/>
            <person name="Sanders I."/>
            <person name="Saurat O."/>
            <person name="Scarpelli C."/>
            <person name="Schiex T."/>
            <person name="Segurens B."/>
            <person name="Severin A.J."/>
            <person name="Sherrier D.J."/>
            <person name="Shi R."/>
            <person name="Sims S."/>
            <person name="Singer S.R."/>
            <person name="Sinharoy S."/>
            <person name="Sterck L."/>
            <person name="Viollet A."/>
            <person name="Wang B.B."/>
            <person name="Wang K."/>
            <person name="Wang M."/>
            <person name="Wang X."/>
            <person name="Warfsmann J."/>
            <person name="Weissenbach J."/>
            <person name="White D.D."/>
            <person name="White J.D."/>
            <person name="Wiley G.B."/>
            <person name="Wincker P."/>
            <person name="Xing Y."/>
            <person name="Yang L."/>
            <person name="Yao Z."/>
            <person name="Ying F."/>
            <person name="Zhai J."/>
            <person name="Zhou L."/>
            <person name="Zuber A."/>
            <person name="Denarie J."/>
            <person name="Dixon R.A."/>
            <person name="May G.D."/>
            <person name="Schwartz D.C."/>
            <person name="Rogers J."/>
            <person name="Quetier F."/>
            <person name="Town C.D."/>
            <person name="Roe B.A."/>
        </authorList>
    </citation>
    <scope>NUCLEOTIDE SEQUENCE [LARGE SCALE GENOMIC DNA]</scope>
    <source>
        <strain evidence="4">A17</strain>
        <strain evidence="5 6">cv. Jemalong A17</strain>
    </source>
</reference>
<evidence type="ECO:0000256" key="2">
    <source>
        <dbReference type="ARBA" id="ARBA00022980"/>
    </source>
</evidence>
<keyword evidence="3" id="KW-0687">Ribonucleoprotein</keyword>
<accession>G7IZY1</accession>
<organism evidence="4 6">
    <name type="scientific">Medicago truncatula</name>
    <name type="common">Barrel medic</name>
    <name type="synonym">Medicago tribuloides</name>
    <dbReference type="NCBI Taxonomy" id="3880"/>
    <lineage>
        <taxon>Eukaryota</taxon>
        <taxon>Viridiplantae</taxon>
        <taxon>Streptophyta</taxon>
        <taxon>Embryophyta</taxon>
        <taxon>Tracheophyta</taxon>
        <taxon>Spermatophyta</taxon>
        <taxon>Magnoliopsida</taxon>
        <taxon>eudicotyledons</taxon>
        <taxon>Gunneridae</taxon>
        <taxon>Pentapetalae</taxon>
        <taxon>rosids</taxon>
        <taxon>fabids</taxon>
        <taxon>Fabales</taxon>
        <taxon>Fabaceae</taxon>
        <taxon>Papilionoideae</taxon>
        <taxon>50 kb inversion clade</taxon>
        <taxon>NPAAA clade</taxon>
        <taxon>Hologalegina</taxon>
        <taxon>IRL clade</taxon>
        <taxon>Trifolieae</taxon>
        <taxon>Medicago</taxon>
    </lineage>
</organism>
<dbReference type="GO" id="GO:0005840">
    <property type="term" value="C:ribosome"/>
    <property type="evidence" value="ECO:0007669"/>
    <property type="project" value="UniProtKB-KW"/>
</dbReference>
<name>G7IZY1_MEDTR</name>
<dbReference type="EMBL" id="CM001219">
    <property type="protein sequence ID" value="AES70163.1"/>
    <property type="molecule type" value="Genomic_DNA"/>
</dbReference>
<dbReference type="InterPro" id="IPR038526">
    <property type="entry name" value="Ribosomal_eL22_sf"/>
</dbReference>
<dbReference type="GO" id="GO:0003723">
    <property type="term" value="F:RNA binding"/>
    <property type="evidence" value="ECO:0000318"/>
    <property type="project" value="GO_Central"/>
</dbReference>
<keyword evidence="2" id="KW-0689">Ribosomal protein</keyword>
<dbReference type="GO" id="GO:1990904">
    <property type="term" value="C:ribonucleoprotein complex"/>
    <property type="evidence" value="ECO:0007669"/>
    <property type="project" value="UniProtKB-KW"/>
</dbReference>
<reference evidence="4 6" key="2">
    <citation type="journal article" date="2014" name="BMC Genomics">
        <title>An improved genome release (version Mt4.0) for the model legume Medicago truncatula.</title>
        <authorList>
            <person name="Tang H."/>
            <person name="Krishnakumar V."/>
            <person name="Bidwell S."/>
            <person name="Rosen B."/>
            <person name="Chan A."/>
            <person name="Zhou S."/>
            <person name="Gentzbittel L."/>
            <person name="Childs K.L."/>
            <person name="Yandell M."/>
            <person name="Gundlach H."/>
            <person name="Mayer K.F."/>
            <person name="Schwartz D.C."/>
            <person name="Town C.D."/>
        </authorList>
    </citation>
    <scope>GENOME REANNOTATION</scope>
    <source>
        <strain evidence="5 6">cv. Jemalong A17</strain>
    </source>
</reference>
<evidence type="ECO:0000313" key="5">
    <source>
        <dbReference type="EnsemblPlants" id="AES70163"/>
    </source>
</evidence>
<dbReference type="HOGENOM" id="CLU_2281594_0_0_1"/>
<protein>
    <submittedName>
        <fullName evidence="4">Ribosomal L22e family protein</fullName>
    </submittedName>
</protein>
<comment type="similarity">
    <text evidence="1">Belongs to the eukaryotic ribosomal protein eL22 family.</text>
</comment>
<dbReference type="GO" id="GO:0003735">
    <property type="term" value="F:structural constituent of ribosome"/>
    <property type="evidence" value="ECO:0000318"/>
    <property type="project" value="GO_Central"/>
</dbReference>